<keyword evidence="9" id="KW-1185">Reference proteome</keyword>
<dbReference type="GO" id="GO:0015074">
    <property type="term" value="P:DNA integration"/>
    <property type="evidence" value="ECO:0007669"/>
    <property type="project" value="UniProtKB-KW"/>
</dbReference>
<gene>
    <name evidence="6" type="ORF">HHA03_14710</name>
    <name evidence="7" type="ORF">SAMN05421839_11816</name>
</gene>
<evidence type="ECO:0000256" key="1">
    <source>
        <dbReference type="ARBA" id="ARBA00008857"/>
    </source>
</evidence>
<keyword evidence="4" id="KW-0233">DNA recombination</keyword>
<dbReference type="GO" id="GO:0003677">
    <property type="term" value="F:DNA binding"/>
    <property type="evidence" value="ECO:0007669"/>
    <property type="project" value="UniProtKB-KW"/>
</dbReference>
<evidence type="ECO:0000256" key="3">
    <source>
        <dbReference type="ARBA" id="ARBA00023125"/>
    </source>
</evidence>
<dbReference type="Pfam" id="PF14659">
    <property type="entry name" value="Phage_int_SAM_3"/>
    <property type="match status" value="1"/>
</dbReference>
<dbReference type="Proteomes" id="UP000321547">
    <property type="component" value="Unassembled WGS sequence"/>
</dbReference>
<feature type="domain" description="Tyr recombinase" evidence="5">
    <location>
        <begin position="181"/>
        <end position="378"/>
    </location>
</feature>
<dbReference type="OrthoDB" id="9803188at2"/>
<dbReference type="InterPro" id="IPR050808">
    <property type="entry name" value="Phage_Integrase"/>
</dbReference>
<dbReference type="PROSITE" id="PS51898">
    <property type="entry name" value="TYR_RECOMBINASE"/>
    <property type="match status" value="1"/>
</dbReference>
<dbReference type="InterPro" id="IPR011010">
    <property type="entry name" value="DNA_brk_join_enz"/>
</dbReference>
<dbReference type="STRING" id="306540.SAMN05421839_11816"/>
<dbReference type="Proteomes" id="UP000242243">
    <property type="component" value="Unassembled WGS sequence"/>
</dbReference>
<evidence type="ECO:0000256" key="2">
    <source>
        <dbReference type="ARBA" id="ARBA00022908"/>
    </source>
</evidence>
<reference evidence="7 8" key="1">
    <citation type="submission" date="2016-10" db="EMBL/GenBank/DDBJ databases">
        <authorList>
            <person name="de Groot N.N."/>
        </authorList>
    </citation>
    <scope>NUCLEOTIDE SEQUENCE [LARGE SCALE GENOMIC DNA]</scope>
    <source>
        <strain evidence="7 8">DSM 17073</strain>
    </source>
</reference>
<dbReference type="Gene3D" id="1.10.150.130">
    <property type="match status" value="1"/>
</dbReference>
<sequence length="400" mass="47181">MKLHKTRKDSELYYYYTKSNEKRWLYRHNYKDTNGKWKEKKKQGFKSEKEAYRSLLEIKAKTVNGQSREVKNSNLTVSQWFDMWYESHKSDWKVTSANQREMVIRLTIKPLLGHYKLQELDRTTYKRVFINELRKRYSPSTAKMHHIIFKIGINSAVEDEILHRNRFNKIPMEDKNLKADRLKGNFYNAEELNLLLDDAKKNENETVYTTLYVLGYTGLRRGELLGLHWNDIDFENRTLTVKRTRDKDGVRSPKTNNSYRTIPIDDQLTDHLRNYKTWCKKLKLSFGQKLKENDYVILSYQTCKPFAENSLFYGLRRCYERTGLHHVTIHGLRHTHATILMNKGVNVKYVAERLGNTPAMILDIYGHTYKTLERDVANTFSDTMNGVSGGFSGGLKKSTL</sequence>
<name>A0A1I5Q1D9_9BACI</name>
<dbReference type="AlphaFoldDB" id="A0A1I5Q1D9"/>
<accession>A0A1I5Q1D9</accession>
<dbReference type="Gene3D" id="1.10.443.10">
    <property type="entry name" value="Intergrase catalytic core"/>
    <property type="match status" value="1"/>
</dbReference>
<evidence type="ECO:0000259" key="5">
    <source>
        <dbReference type="PROSITE" id="PS51898"/>
    </source>
</evidence>
<evidence type="ECO:0000313" key="9">
    <source>
        <dbReference type="Proteomes" id="UP000321547"/>
    </source>
</evidence>
<dbReference type="InterPro" id="IPR002104">
    <property type="entry name" value="Integrase_catalytic"/>
</dbReference>
<dbReference type="InterPro" id="IPR010998">
    <property type="entry name" value="Integrase_recombinase_N"/>
</dbReference>
<evidence type="ECO:0000313" key="6">
    <source>
        <dbReference type="EMBL" id="GEM01939.1"/>
    </source>
</evidence>
<dbReference type="EMBL" id="FOXC01000018">
    <property type="protein sequence ID" value="SFP40027.1"/>
    <property type="molecule type" value="Genomic_DNA"/>
</dbReference>
<proteinExistence type="inferred from homology"/>
<keyword evidence="2" id="KW-0229">DNA integration</keyword>
<dbReference type="PANTHER" id="PTHR30629:SF2">
    <property type="entry name" value="PROPHAGE INTEGRASE INTS-RELATED"/>
    <property type="match status" value="1"/>
</dbReference>
<dbReference type="EMBL" id="BJWI01000020">
    <property type="protein sequence ID" value="GEM01939.1"/>
    <property type="molecule type" value="Genomic_DNA"/>
</dbReference>
<evidence type="ECO:0000313" key="7">
    <source>
        <dbReference type="EMBL" id="SFP40027.1"/>
    </source>
</evidence>
<dbReference type="SUPFAM" id="SSF56349">
    <property type="entry name" value="DNA breaking-rejoining enzymes"/>
    <property type="match status" value="1"/>
</dbReference>
<dbReference type="InterPro" id="IPR004107">
    <property type="entry name" value="Integrase_SAM-like_N"/>
</dbReference>
<evidence type="ECO:0000256" key="4">
    <source>
        <dbReference type="ARBA" id="ARBA00023172"/>
    </source>
</evidence>
<evidence type="ECO:0000313" key="8">
    <source>
        <dbReference type="Proteomes" id="UP000242243"/>
    </source>
</evidence>
<comment type="similarity">
    <text evidence="1">Belongs to the 'phage' integrase family.</text>
</comment>
<dbReference type="RefSeq" id="WP_089832040.1">
    <property type="nucleotide sequence ID" value="NZ_BJWI01000020.1"/>
</dbReference>
<keyword evidence="3 7" id="KW-0238">DNA-binding</keyword>
<dbReference type="InterPro" id="IPR028259">
    <property type="entry name" value="AP2-like_int_N"/>
</dbReference>
<dbReference type="PANTHER" id="PTHR30629">
    <property type="entry name" value="PROPHAGE INTEGRASE"/>
    <property type="match status" value="1"/>
</dbReference>
<protein>
    <submittedName>
        <fullName evidence="7">AP2-like DNA-binding integrase domain-containing protein</fullName>
    </submittedName>
    <submittedName>
        <fullName evidence="6">Site-specific integrase</fullName>
    </submittedName>
</protein>
<dbReference type="Pfam" id="PF00589">
    <property type="entry name" value="Phage_integrase"/>
    <property type="match status" value="1"/>
</dbReference>
<dbReference type="CDD" id="cd01189">
    <property type="entry name" value="INT_ICEBs1_C_like"/>
    <property type="match status" value="1"/>
</dbReference>
<dbReference type="InterPro" id="IPR013762">
    <property type="entry name" value="Integrase-like_cat_sf"/>
</dbReference>
<organism evidence="7 8">
    <name type="scientific">Halolactibacillus halophilus</name>
    <dbReference type="NCBI Taxonomy" id="306540"/>
    <lineage>
        <taxon>Bacteria</taxon>
        <taxon>Bacillati</taxon>
        <taxon>Bacillota</taxon>
        <taxon>Bacilli</taxon>
        <taxon>Bacillales</taxon>
        <taxon>Bacillaceae</taxon>
        <taxon>Halolactibacillus</taxon>
    </lineage>
</organism>
<reference evidence="6 9" key="2">
    <citation type="submission" date="2019-07" db="EMBL/GenBank/DDBJ databases">
        <title>Whole genome shotgun sequence of Halolactibacillus halophilus NBRC 100868.</title>
        <authorList>
            <person name="Hosoyama A."/>
            <person name="Uohara A."/>
            <person name="Ohji S."/>
            <person name="Ichikawa N."/>
        </authorList>
    </citation>
    <scope>NUCLEOTIDE SEQUENCE [LARGE SCALE GENOMIC DNA]</scope>
    <source>
        <strain evidence="6 9">NBRC 100868</strain>
    </source>
</reference>
<dbReference type="GO" id="GO:0006310">
    <property type="term" value="P:DNA recombination"/>
    <property type="evidence" value="ECO:0007669"/>
    <property type="project" value="UniProtKB-KW"/>
</dbReference>
<dbReference type="Pfam" id="PF14657">
    <property type="entry name" value="Arm-DNA-bind_4"/>
    <property type="match status" value="1"/>
</dbReference>